<protein>
    <recommendedName>
        <fullName evidence="2">MHD2 domain-containing protein</fullName>
    </recommendedName>
</protein>
<evidence type="ECO:0000313" key="4">
    <source>
        <dbReference type="Proteomes" id="UP001289374"/>
    </source>
</evidence>
<feature type="compositionally biased region" description="Basic and acidic residues" evidence="1">
    <location>
        <begin position="1"/>
        <end position="17"/>
    </location>
</feature>
<dbReference type="InterPro" id="IPR057984">
    <property type="entry name" value="PATROL1_C"/>
</dbReference>
<evidence type="ECO:0000313" key="3">
    <source>
        <dbReference type="EMBL" id="KAK4388821.1"/>
    </source>
</evidence>
<dbReference type="Pfam" id="PF25761">
    <property type="entry name" value="TPR_PATROL1"/>
    <property type="match status" value="1"/>
</dbReference>
<dbReference type="InterPro" id="IPR008528">
    <property type="entry name" value="unc-13_homologue"/>
</dbReference>
<dbReference type="InterPro" id="IPR014772">
    <property type="entry name" value="Munc13_dom-2"/>
</dbReference>
<gene>
    <name evidence="3" type="ORF">Sango_2219100</name>
</gene>
<dbReference type="PROSITE" id="PS51259">
    <property type="entry name" value="MHD2"/>
    <property type="match status" value="1"/>
</dbReference>
<evidence type="ECO:0000259" key="2">
    <source>
        <dbReference type="PROSITE" id="PS51259"/>
    </source>
</evidence>
<reference evidence="3" key="1">
    <citation type="submission" date="2020-06" db="EMBL/GenBank/DDBJ databases">
        <authorList>
            <person name="Li T."/>
            <person name="Hu X."/>
            <person name="Zhang T."/>
            <person name="Song X."/>
            <person name="Zhang H."/>
            <person name="Dai N."/>
            <person name="Sheng W."/>
            <person name="Hou X."/>
            <person name="Wei L."/>
        </authorList>
    </citation>
    <scope>NUCLEOTIDE SEQUENCE</scope>
    <source>
        <strain evidence="3">K16</strain>
        <tissue evidence="3">Leaf</tissue>
    </source>
</reference>
<sequence>MASLFRDRTLGHSKRDSFSSSSSRPTTATTAFLRHPPPASPLPSPPHPLSPLPFPFGDLTPLSDSDLRSSAYEIFLSANRSSSSRPLTYISNSNHNSSPTNTSTNGNSTATLQKSLTSAAASKMKKALGLRSSSSRRSSDSNNPVAGAKRRGRLAEEQSQMILPLELLQQFKASDFTDQAEYEAWQKRNLRMLEAALDRPIETGRNNESMQVLRTTVMALASRTSDGAVLESCHWADGFPLNLRLIKKHVYPHNASINQMHHWDQISVEEEREVSKTLREGTLRLQPSMEIALLGCHSYVIEPFLQELEHNLTVVADTVHERVRTCIIADIMRASFDGFLLVLLAGGANTLLFSTQELADNRG</sequence>
<feature type="compositionally biased region" description="Low complexity" evidence="1">
    <location>
        <begin position="91"/>
        <end position="111"/>
    </location>
</feature>
<comment type="caution">
    <text evidence="3">The sequence shown here is derived from an EMBL/GenBank/DDBJ whole genome shotgun (WGS) entry which is preliminary data.</text>
</comment>
<proteinExistence type="predicted"/>
<feature type="region of interest" description="Disordered" evidence="1">
    <location>
        <begin position="1"/>
        <end position="55"/>
    </location>
</feature>
<reference evidence="3" key="2">
    <citation type="journal article" date="2024" name="Plant">
        <title>Genomic evolution and insights into agronomic trait innovations of Sesamum species.</title>
        <authorList>
            <person name="Miao H."/>
            <person name="Wang L."/>
            <person name="Qu L."/>
            <person name="Liu H."/>
            <person name="Sun Y."/>
            <person name="Le M."/>
            <person name="Wang Q."/>
            <person name="Wei S."/>
            <person name="Zheng Y."/>
            <person name="Lin W."/>
            <person name="Duan Y."/>
            <person name="Cao H."/>
            <person name="Xiong S."/>
            <person name="Wang X."/>
            <person name="Wei L."/>
            <person name="Li C."/>
            <person name="Ma Q."/>
            <person name="Ju M."/>
            <person name="Zhao R."/>
            <person name="Li G."/>
            <person name="Mu C."/>
            <person name="Tian Q."/>
            <person name="Mei H."/>
            <person name="Zhang T."/>
            <person name="Gao T."/>
            <person name="Zhang H."/>
        </authorList>
    </citation>
    <scope>NUCLEOTIDE SEQUENCE</scope>
    <source>
        <strain evidence="3">K16</strain>
    </source>
</reference>
<dbReference type="PANTHER" id="PTHR31280:SF4">
    <property type="entry name" value="ELONGATION FACTOR TS (DUF810)"/>
    <property type="match status" value="1"/>
</dbReference>
<dbReference type="PANTHER" id="PTHR31280">
    <property type="entry name" value="PROTEIN UNC-13 HOMOLOG"/>
    <property type="match status" value="1"/>
</dbReference>
<feature type="domain" description="MHD2" evidence="2">
    <location>
        <begin position="298"/>
        <end position="363"/>
    </location>
</feature>
<dbReference type="EMBL" id="JACGWL010000013">
    <property type="protein sequence ID" value="KAK4388821.1"/>
    <property type="molecule type" value="Genomic_DNA"/>
</dbReference>
<feature type="compositionally biased region" description="Pro residues" evidence="1">
    <location>
        <begin position="35"/>
        <end position="54"/>
    </location>
</feature>
<keyword evidence="4" id="KW-1185">Reference proteome</keyword>
<name>A0AAE2BKL1_9LAMI</name>
<organism evidence="3 4">
    <name type="scientific">Sesamum angolense</name>
    <dbReference type="NCBI Taxonomy" id="2727404"/>
    <lineage>
        <taxon>Eukaryota</taxon>
        <taxon>Viridiplantae</taxon>
        <taxon>Streptophyta</taxon>
        <taxon>Embryophyta</taxon>
        <taxon>Tracheophyta</taxon>
        <taxon>Spermatophyta</taxon>
        <taxon>Magnoliopsida</taxon>
        <taxon>eudicotyledons</taxon>
        <taxon>Gunneridae</taxon>
        <taxon>Pentapetalae</taxon>
        <taxon>asterids</taxon>
        <taxon>lamiids</taxon>
        <taxon>Lamiales</taxon>
        <taxon>Pedaliaceae</taxon>
        <taxon>Sesamum</taxon>
    </lineage>
</organism>
<dbReference type="AlphaFoldDB" id="A0AAE2BKL1"/>
<accession>A0AAE2BKL1</accession>
<evidence type="ECO:0000256" key="1">
    <source>
        <dbReference type="SAM" id="MobiDB-lite"/>
    </source>
</evidence>
<dbReference type="Proteomes" id="UP001289374">
    <property type="component" value="Unassembled WGS sequence"/>
</dbReference>
<feature type="region of interest" description="Disordered" evidence="1">
    <location>
        <begin position="84"/>
        <end position="153"/>
    </location>
</feature>